<name>A0A5C6EF41_9BACT</name>
<evidence type="ECO:0000259" key="14">
    <source>
        <dbReference type="PROSITE" id="PS51379"/>
    </source>
</evidence>
<dbReference type="Proteomes" id="UP000315471">
    <property type="component" value="Unassembled WGS sequence"/>
</dbReference>
<dbReference type="InterPro" id="IPR036010">
    <property type="entry name" value="2Fe-2S_ferredoxin-like_sf"/>
</dbReference>
<evidence type="ECO:0000256" key="7">
    <source>
        <dbReference type="ARBA" id="ARBA00022714"/>
    </source>
</evidence>
<evidence type="ECO:0000313" key="15">
    <source>
        <dbReference type="EMBL" id="TWU45839.1"/>
    </source>
</evidence>
<dbReference type="GO" id="GO:0051539">
    <property type="term" value="F:4 iron, 4 sulfur cluster binding"/>
    <property type="evidence" value="ECO:0007669"/>
    <property type="project" value="UniProtKB-KW"/>
</dbReference>
<dbReference type="Gene3D" id="3.10.20.30">
    <property type="match status" value="1"/>
</dbReference>
<keyword evidence="8" id="KW-0479">Metal-binding</keyword>
<dbReference type="SUPFAM" id="SSF46548">
    <property type="entry name" value="alpha-helical ferredoxin"/>
    <property type="match status" value="1"/>
</dbReference>
<dbReference type="GO" id="GO:0046872">
    <property type="term" value="F:metal ion binding"/>
    <property type="evidence" value="ECO:0007669"/>
    <property type="project" value="UniProtKB-KW"/>
</dbReference>
<reference evidence="15 16" key="1">
    <citation type="submission" date="2019-02" db="EMBL/GenBank/DDBJ databases">
        <title>Deep-cultivation of Planctomycetes and their phenomic and genomic characterization uncovers novel biology.</title>
        <authorList>
            <person name="Wiegand S."/>
            <person name="Jogler M."/>
            <person name="Boedeker C."/>
            <person name="Pinto D."/>
            <person name="Vollmers J."/>
            <person name="Rivas-Marin E."/>
            <person name="Kohn T."/>
            <person name="Peeters S.H."/>
            <person name="Heuer A."/>
            <person name="Rast P."/>
            <person name="Oberbeckmann S."/>
            <person name="Bunk B."/>
            <person name="Jeske O."/>
            <person name="Meyerdierks A."/>
            <person name="Storesund J.E."/>
            <person name="Kallscheuer N."/>
            <person name="Luecker S."/>
            <person name="Lage O.M."/>
            <person name="Pohl T."/>
            <person name="Merkel B.J."/>
            <person name="Hornburger P."/>
            <person name="Mueller R.-W."/>
            <person name="Bruemmer F."/>
            <person name="Labrenz M."/>
            <person name="Spormann A.M."/>
            <person name="Op Den Camp H."/>
            <person name="Overmann J."/>
            <person name="Amann R."/>
            <person name="Jetten M.S.M."/>
            <person name="Mascher T."/>
            <person name="Medema M.H."/>
            <person name="Devos D.P."/>
            <person name="Kaster A.-K."/>
            <person name="Ovreas L."/>
            <person name="Rohde M."/>
            <person name="Galperin M.Y."/>
            <person name="Jogler C."/>
        </authorList>
    </citation>
    <scope>NUCLEOTIDE SEQUENCE [LARGE SCALE GENOMIC DNA]</scope>
    <source>
        <strain evidence="15 16">Q31b</strain>
    </source>
</reference>
<dbReference type="Gene3D" id="1.10.1060.10">
    <property type="entry name" value="Alpha-helical ferredoxin"/>
    <property type="match status" value="1"/>
</dbReference>
<keyword evidence="16" id="KW-1185">Reference proteome</keyword>
<evidence type="ECO:0000313" key="16">
    <source>
        <dbReference type="Proteomes" id="UP000315471"/>
    </source>
</evidence>
<dbReference type="Pfam" id="PF13085">
    <property type="entry name" value="Fer2_3"/>
    <property type="match status" value="1"/>
</dbReference>
<dbReference type="GO" id="GO:0051537">
    <property type="term" value="F:2 iron, 2 sulfur cluster binding"/>
    <property type="evidence" value="ECO:0007669"/>
    <property type="project" value="UniProtKB-KW"/>
</dbReference>
<evidence type="ECO:0000256" key="12">
    <source>
        <dbReference type="ARBA" id="ARBA00023291"/>
    </source>
</evidence>
<comment type="cofactor">
    <cofactor evidence="13">
        <name>[2Fe-2S] cluster</name>
        <dbReference type="ChEBI" id="CHEBI:190135"/>
    </cofactor>
</comment>
<dbReference type="InterPro" id="IPR012675">
    <property type="entry name" value="Beta-grasp_dom_sf"/>
</dbReference>
<evidence type="ECO:0000256" key="3">
    <source>
        <dbReference type="ARBA" id="ARBA00009433"/>
    </source>
</evidence>
<sequence>MKRSRSSNASRPLEFEVCILRQDHPDRPSYWQTFRLAYEPGLNITAVLQRIATNPTTATGERTTPVAYDANCLEEVCGSCTMLINGRVRQACSALVDSLLDERRDVIELCPMSKFPVVRDLFVDRHRVFRALQKLECWIPVDTYGDRGRGPLQSPKEQQKAYPLSQCMSCGCCLEACPQYTKASVERRDQETDEEYQTRRDNVLDQSFIGAAAMSQVVLMNSHPTGKMTDEDRIEKLIAPGGIQNCGKAGNCQAVCPKGIPLMSSWARAGRAATIQMIKKFFEGAS</sequence>
<dbReference type="InterPro" id="IPR009051">
    <property type="entry name" value="Helical_ferredxn"/>
</dbReference>
<dbReference type="RefSeq" id="WP_146598470.1">
    <property type="nucleotide sequence ID" value="NZ_SJPY01000001.1"/>
</dbReference>
<evidence type="ECO:0000256" key="10">
    <source>
        <dbReference type="ARBA" id="ARBA00023004"/>
    </source>
</evidence>
<comment type="caution">
    <text evidence="15">The sequence shown here is derived from an EMBL/GenBank/DDBJ whole genome shotgun (WGS) entry which is preliminary data.</text>
</comment>
<dbReference type="GO" id="GO:0006099">
    <property type="term" value="P:tricarboxylic acid cycle"/>
    <property type="evidence" value="ECO:0007669"/>
    <property type="project" value="UniProtKB-KW"/>
</dbReference>
<keyword evidence="5" id="KW-0004">4Fe-4S</keyword>
<feature type="domain" description="4Fe-4S ferredoxin-type" evidence="14">
    <location>
        <begin position="157"/>
        <end position="187"/>
    </location>
</feature>
<keyword evidence="6" id="KW-0816">Tricarboxylic acid cycle</keyword>
<dbReference type="NCBIfam" id="TIGR00384">
    <property type="entry name" value="dhsB"/>
    <property type="match status" value="1"/>
</dbReference>
<dbReference type="GO" id="GO:0051538">
    <property type="term" value="F:3 iron, 4 sulfur cluster binding"/>
    <property type="evidence" value="ECO:0007669"/>
    <property type="project" value="UniProtKB-KW"/>
</dbReference>
<comment type="cofactor">
    <cofactor evidence="2">
        <name>[4Fe-4S] cluster</name>
        <dbReference type="ChEBI" id="CHEBI:49883"/>
    </cofactor>
</comment>
<dbReference type="NCBIfam" id="NF006391">
    <property type="entry name" value="PRK08640.1"/>
    <property type="match status" value="1"/>
</dbReference>
<dbReference type="Pfam" id="PF13183">
    <property type="entry name" value="Fer4_8"/>
    <property type="match status" value="1"/>
</dbReference>
<dbReference type="InterPro" id="IPR017896">
    <property type="entry name" value="4Fe4S_Fe-S-bd"/>
</dbReference>
<dbReference type="SUPFAM" id="SSF54292">
    <property type="entry name" value="2Fe-2S ferredoxin-like"/>
    <property type="match status" value="1"/>
</dbReference>
<evidence type="ECO:0000256" key="2">
    <source>
        <dbReference type="ARBA" id="ARBA00001966"/>
    </source>
</evidence>
<evidence type="ECO:0000256" key="8">
    <source>
        <dbReference type="ARBA" id="ARBA00022723"/>
    </source>
</evidence>
<dbReference type="GO" id="GO:0022904">
    <property type="term" value="P:respiratory electron transport chain"/>
    <property type="evidence" value="ECO:0007669"/>
    <property type="project" value="TreeGrafter"/>
</dbReference>
<dbReference type="PROSITE" id="PS00198">
    <property type="entry name" value="4FE4S_FER_1"/>
    <property type="match status" value="1"/>
</dbReference>
<dbReference type="PANTHER" id="PTHR11921:SF29">
    <property type="entry name" value="SUCCINATE DEHYDROGENASE [UBIQUINONE] IRON-SULFUR SUBUNIT, MITOCHONDRIAL"/>
    <property type="match status" value="1"/>
</dbReference>
<dbReference type="InterPro" id="IPR017900">
    <property type="entry name" value="4Fe4S_Fe_S_CS"/>
</dbReference>
<dbReference type="InterPro" id="IPR025192">
    <property type="entry name" value="Succ_DH/fum_Rdtase_N"/>
</dbReference>
<evidence type="ECO:0000256" key="1">
    <source>
        <dbReference type="ARBA" id="ARBA00001927"/>
    </source>
</evidence>
<dbReference type="EMBL" id="SJPY01000001">
    <property type="protein sequence ID" value="TWU45839.1"/>
    <property type="molecule type" value="Genomic_DNA"/>
</dbReference>
<dbReference type="AlphaFoldDB" id="A0A5C6EF41"/>
<evidence type="ECO:0000256" key="13">
    <source>
        <dbReference type="ARBA" id="ARBA00034078"/>
    </source>
</evidence>
<keyword evidence="12" id="KW-0003">3Fe-4S</keyword>
<evidence type="ECO:0000256" key="11">
    <source>
        <dbReference type="ARBA" id="ARBA00023014"/>
    </source>
</evidence>
<dbReference type="PANTHER" id="PTHR11921">
    <property type="entry name" value="SUCCINATE DEHYDROGENASE IRON-SULFUR PROTEIN"/>
    <property type="match status" value="1"/>
</dbReference>
<evidence type="ECO:0000256" key="9">
    <source>
        <dbReference type="ARBA" id="ARBA00023002"/>
    </source>
</evidence>
<dbReference type="InterPro" id="IPR050573">
    <property type="entry name" value="SDH/FRD_Iron-Sulfur"/>
</dbReference>
<evidence type="ECO:0000256" key="6">
    <source>
        <dbReference type="ARBA" id="ARBA00022532"/>
    </source>
</evidence>
<dbReference type="InterPro" id="IPR004489">
    <property type="entry name" value="Succ_DH/fum_Rdtase_Fe-S"/>
</dbReference>
<dbReference type="EC" id="1.3.5.1" evidence="4"/>
<keyword evidence="10" id="KW-0408">Iron</keyword>
<keyword evidence="7" id="KW-0001">2Fe-2S</keyword>
<evidence type="ECO:0000256" key="4">
    <source>
        <dbReference type="ARBA" id="ARBA00012792"/>
    </source>
</evidence>
<gene>
    <name evidence="15" type="primary">frdB_1</name>
    <name evidence="15" type="ORF">Q31b_10150</name>
</gene>
<dbReference type="PROSITE" id="PS51379">
    <property type="entry name" value="4FE4S_FER_2"/>
    <property type="match status" value="1"/>
</dbReference>
<keyword evidence="9" id="KW-0560">Oxidoreductase</keyword>
<dbReference type="GO" id="GO:0009055">
    <property type="term" value="F:electron transfer activity"/>
    <property type="evidence" value="ECO:0007669"/>
    <property type="project" value="InterPro"/>
</dbReference>
<dbReference type="FunFam" id="3.10.20.30:FF:000018">
    <property type="entry name" value="Succinate dehydrogenase iron-sulfur subunit"/>
    <property type="match status" value="1"/>
</dbReference>
<proteinExistence type="inferred from homology"/>
<dbReference type="GO" id="GO:0008177">
    <property type="term" value="F:succinate dehydrogenase (quinone) activity"/>
    <property type="evidence" value="ECO:0007669"/>
    <property type="project" value="UniProtKB-EC"/>
</dbReference>
<dbReference type="OrthoDB" id="9804391at2"/>
<comment type="similarity">
    <text evidence="3">Belongs to the succinate dehydrogenase/fumarate reductase iron-sulfur protein family.</text>
</comment>
<accession>A0A5C6EF41</accession>
<keyword evidence="11" id="KW-0411">Iron-sulfur</keyword>
<organism evidence="15 16">
    <name type="scientific">Novipirellula aureliae</name>
    <dbReference type="NCBI Taxonomy" id="2527966"/>
    <lineage>
        <taxon>Bacteria</taxon>
        <taxon>Pseudomonadati</taxon>
        <taxon>Planctomycetota</taxon>
        <taxon>Planctomycetia</taxon>
        <taxon>Pirellulales</taxon>
        <taxon>Pirellulaceae</taxon>
        <taxon>Novipirellula</taxon>
    </lineage>
</organism>
<comment type="cofactor">
    <cofactor evidence="1">
        <name>[3Fe-4S] cluster</name>
        <dbReference type="ChEBI" id="CHEBI:21137"/>
    </cofactor>
</comment>
<protein>
    <recommendedName>
        <fullName evidence="4">succinate dehydrogenase</fullName>
        <ecNumber evidence="4">1.3.5.1</ecNumber>
    </recommendedName>
</protein>
<evidence type="ECO:0000256" key="5">
    <source>
        <dbReference type="ARBA" id="ARBA00022485"/>
    </source>
</evidence>